<evidence type="ECO:0000313" key="8">
    <source>
        <dbReference type="Proteomes" id="UP000618591"/>
    </source>
</evidence>
<evidence type="ECO:0000256" key="4">
    <source>
        <dbReference type="ARBA" id="ARBA00023235"/>
    </source>
</evidence>
<comment type="catalytic activity">
    <reaction evidence="5">
        <text>GDP-beta-L-fucose + NADP(+) = GDP-4-dehydro-alpha-D-rhamnose + NADPH + H(+)</text>
        <dbReference type="Rhea" id="RHEA:18885"/>
        <dbReference type="ChEBI" id="CHEBI:15378"/>
        <dbReference type="ChEBI" id="CHEBI:57273"/>
        <dbReference type="ChEBI" id="CHEBI:57783"/>
        <dbReference type="ChEBI" id="CHEBI:57964"/>
        <dbReference type="ChEBI" id="CHEBI:58349"/>
        <dbReference type="EC" id="1.1.1.271"/>
    </reaction>
</comment>
<dbReference type="InterPro" id="IPR001509">
    <property type="entry name" value="Epimerase_deHydtase"/>
</dbReference>
<dbReference type="CDD" id="cd05239">
    <property type="entry name" value="GDP_FS_SDR_e"/>
    <property type="match status" value="1"/>
</dbReference>
<evidence type="ECO:0000256" key="2">
    <source>
        <dbReference type="ARBA" id="ARBA00022857"/>
    </source>
</evidence>
<feature type="binding site" evidence="5">
    <location>
        <position position="146"/>
    </location>
    <ligand>
        <name>NADP(+)</name>
        <dbReference type="ChEBI" id="CHEBI:58349"/>
    </ligand>
</feature>
<feature type="binding site" evidence="5">
    <location>
        <begin position="18"/>
        <end position="24"/>
    </location>
    <ligand>
        <name>NADP(+)</name>
        <dbReference type="ChEBI" id="CHEBI:58349"/>
    </ligand>
</feature>
<dbReference type="HAMAP" id="MF_00956">
    <property type="entry name" value="GDP_fucose_synth"/>
    <property type="match status" value="1"/>
</dbReference>
<dbReference type="EMBL" id="BMDW01000001">
    <property type="protein sequence ID" value="GGA34044.1"/>
    <property type="molecule type" value="Genomic_DNA"/>
</dbReference>
<feature type="site" description="Important for catalytic activity" evidence="5">
    <location>
        <position position="113"/>
    </location>
</feature>
<feature type="site" description="Important for catalytic activity" evidence="5">
    <location>
        <position position="115"/>
    </location>
</feature>
<comment type="function">
    <text evidence="5">Catalyzes the two-step NADP-dependent conversion of GDP-4-dehydro-6-deoxy-D-mannose to GDP-fucose, involving an epimerase and a reductase reaction.</text>
</comment>
<evidence type="ECO:0000259" key="6">
    <source>
        <dbReference type="Pfam" id="PF01370"/>
    </source>
</evidence>
<name>A0ABQ1FZU1_9SPHN</name>
<feature type="binding site" evidence="5">
    <location>
        <position position="208"/>
    </location>
    <ligand>
        <name>substrate</name>
    </ligand>
</feature>
<protein>
    <recommendedName>
        <fullName evidence="5">GDP-L-fucose synthase</fullName>
        <ecNumber evidence="5">1.1.1.271</ecNumber>
    </recommendedName>
    <alternativeName>
        <fullName evidence="5">GDP-4-keto-6-deoxy-D-mannose-3,5-epimerase-4-reductase</fullName>
    </alternativeName>
</protein>
<evidence type="ECO:0000256" key="1">
    <source>
        <dbReference type="ARBA" id="ARBA00005959"/>
    </source>
</evidence>
<comment type="caution">
    <text evidence="7">The sequence shown here is derived from an EMBL/GenBank/DDBJ whole genome shotgun (WGS) entry which is preliminary data.</text>
</comment>
<evidence type="ECO:0000313" key="7">
    <source>
        <dbReference type="EMBL" id="GGA34044.1"/>
    </source>
</evidence>
<dbReference type="InterPro" id="IPR028614">
    <property type="entry name" value="GDP_fucose/colitose_synth"/>
</dbReference>
<feature type="binding site" evidence="5">
    <location>
        <position position="275"/>
    </location>
    <ligand>
        <name>substrate</name>
    </ligand>
</feature>
<dbReference type="EC" id="1.1.1.271" evidence="5"/>
<feature type="binding site" evidence="5">
    <location>
        <position position="215"/>
    </location>
    <ligand>
        <name>substrate</name>
    </ligand>
</feature>
<dbReference type="Pfam" id="PF01370">
    <property type="entry name" value="Epimerase"/>
    <property type="match status" value="1"/>
</dbReference>
<feature type="binding site" evidence="5">
    <location>
        <position position="193"/>
    </location>
    <ligand>
        <name>substrate</name>
    </ligand>
</feature>
<dbReference type="Proteomes" id="UP000618591">
    <property type="component" value="Unassembled WGS sequence"/>
</dbReference>
<feature type="binding site" evidence="5">
    <location>
        <begin position="111"/>
        <end position="114"/>
    </location>
    <ligand>
        <name>NADP(+)</name>
        <dbReference type="ChEBI" id="CHEBI:58349"/>
    </ligand>
</feature>
<keyword evidence="3 5" id="KW-0560">Oxidoreductase</keyword>
<dbReference type="InterPro" id="IPR036291">
    <property type="entry name" value="NAD(P)-bd_dom_sf"/>
</dbReference>
<keyword evidence="2 5" id="KW-0521">NADP</keyword>
<feature type="binding site" evidence="5">
    <location>
        <begin position="169"/>
        <end position="172"/>
    </location>
    <ligand>
        <name>NADP(+)</name>
        <dbReference type="ChEBI" id="CHEBI:58349"/>
    </ligand>
</feature>
<proteinExistence type="inferred from homology"/>
<dbReference type="PANTHER" id="PTHR43238">
    <property type="entry name" value="GDP-L-FUCOSE SYNTHASE"/>
    <property type="match status" value="1"/>
</dbReference>
<dbReference type="SUPFAM" id="SSF51735">
    <property type="entry name" value="NAD(P)-binding Rossmann-fold domains"/>
    <property type="match status" value="1"/>
</dbReference>
<feature type="active site" description="Proton donor/acceptor" evidence="5">
    <location>
        <position position="142"/>
    </location>
</feature>
<keyword evidence="5" id="KW-0511">Multifunctional enzyme</keyword>
<comment type="similarity">
    <text evidence="1 5">Belongs to the NAD(P)-dependent epimerase/dehydratase family. Fucose synthase subfamily.</text>
</comment>
<keyword evidence="8" id="KW-1185">Reference proteome</keyword>
<gene>
    <name evidence="5 7" type="primary">fcl</name>
    <name evidence="7" type="ORF">GCM10011395_00440</name>
</gene>
<comment type="pathway">
    <text evidence="5">Nucleotide-sugar biosynthesis; GDP-L-fucose biosynthesis via de novo pathway; GDP-L-fucose from GDP-alpha-D-mannose: step 2/2.</text>
</comment>
<feature type="binding site" evidence="5">
    <location>
        <position position="185"/>
    </location>
    <ligand>
        <name>NADP(+)</name>
        <dbReference type="ChEBI" id="CHEBI:58349"/>
    </ligand>
</feature>
<keyword evidence="4 5" id="KW-0413">Isomerase</keyword>
<organism evidence="7 8">
    <name type="scientific">Sphingomonas psychrolutea</name>
    <dbReference type="NCBI Taxonomy" id="1259676"/>
    <lineage>
        <taxon>Bacteria</taxon>
        <taxon>Pseudomonadati</taxon>
        <taxon>Pseudomonadota</taxon>
        <taxon>Alphaproteobacteria</taxon>
        <taxon>Sphingomonadales</taxon>
        <taxon>Sphingomonadaceae</taxon>
        <taxon>Sphingomonas</taxon>
    </lineage>
</organism>
<accession>A0ABQ1FZU1</accession>
<dbReference type="Gene3D" id="3.90.25.10">
    <property type="entry name" value="UDP-galactose 4-epimerase, domain 1"/>
    <property type="match status" value="1"/>
</dbReference>
<dbReference type="PANTHER" id="PTHR43238:SF1">
    <property type="entry name" value="GDP-L-FUCOSE SYNTHASE"/>
    <property type="match status" value="1"/>
</dbReference>
<evidence type="ECO:0000256" key="5">
    <source>
        <dbReference type="HAMAP-Rule" id="MF_00956"/>
    </source>
</evidence>
<reference evidence="8" key="1">
    <citation type="journal article" date="2019" name="Int. J. Syst. Evol. Microbiol.">
        <title>The Global Catalogue of Microorganisms (GCM) 10K type strain sequencing project: providing services to taxonomists for standard genome sequencing and annotation.</title>
        <authorList>
            <consortium name="The Broad Institute Genomics Platform"/>
            <consortium name="The Broad Institute Genome Sequencing Center for Infectious Disease"/>
            <person name="Wu L."/>
            <person name="Ma J."/>
        </authorList>
    </citation>
    <scope>NUCLEOTIDE SEQUENCE [LARGE SCALE GENOMIC DNA]</scope>
    <source>
        <strain evidence="8">CGMCC 1.10106</strain>
    </source>
</reference>
<sequence length="323" mass="34678">MMAVVIFPLGGKRVWVAGHRGMVGRAIVRRLAGQGCTIVSPETRVDLRDQAATIAWIDSAKIDLIFLAAAKVGGIAANDAFPGEFLYDNLMIAANVIEGARRAGVAKLVFLGSSCIFPKLAAQPMAESALLTGQLEPTNEWYAIAKIAGLKLCAAYRRQYGCDFISAQPTNLYGPFDNFDLESSHVLPALMRKAHDAKLAGAAAMTVWGSGTPLREFLHVDDLADALVYLAQTYSDEEFVNIGTGDEVNIAVLARHVADAVGFDGDLVFDASRPDGTPRKLVDTTKLNGLGWRPSVPLNQGIPAVYRWFLEHHNEGAARGAVA</sequence>
<feature type="domain" description="NAD-dependent epimerase/dehydratase" evidence="6">
    <location>
        <begin position="15"/>
        <end position="243"/>
    </location>
</feature>
<dbReference type="Gene3D" id="3.40.50.720">
    <property type="entry name" value="NAD(P)-binding Rossmann-like Domain"/>
    <property type="match status" value="1"/>
</dbReference>
<evidence type="ECO:0000256" key="3">
    <source>
        <dbReference type="ARBA" id="ARBA00023002"/>
    </source>
</evidence>